<organism evidence="2 3">
    <name type="scientific">Xenorhabdus cabanillasii JM26</name>
    <dbReference type="NCBI Taxonomy" id="1427517"/>
    <lineage>
        <taxon>Bacteria</taxon>
        <taxon>Pseudomonadati</taxon>
        <taxon>Pseudomonadota</taxon>
        <taxon>Gammaproteobacteria</taxon>
        <taxon>Enterobacterales</taxon>
        <taxon>Morganellaceae</taxon>
        <taxon>Xenorhabdus</taxon>
    </lineage>
</organism>
<dbReference type="EMBL" id="CBXE010000100">
    <property type="protein sequence ID" value="CDL84259.1"/>
    <property type="molecule type" value="Genomic_DNA"/>
</dbReference>
<feature type="transmembrane region" description="Helical" evidence="1">
    <location>
        <begin position="25"/>
        <end position="46"/>
    </location>
</feature>
<gene>
    <name evidence="2" type="ORF">XCR1_1890007</name>
</gene>
<keyword evidence="1" id="KW-0812">Transmembrane</keyword>
<sequence length="48" mass="5790">MMQRLVISSAILISYKNYNQKINRLNYFCICYVCQIIVFLYSVSYIKK</sequence>
<evidence type="ECO:0000313" key="3">
    <source>
        <dbReference type="Proteomes" id="UP000019197"/>
    </source>
</evidence>
<name>W1J0K7_9GAMM</name>
<accession>W1J0K7</accession>
<protein>
    <submittedName>
        <fullName evidence="2">Uncharacterized protein</fullName>
    </submittedName>
</protein>
<proteinExistence type="predicted"/>
<keyword evidence="1" id="KW-1133">Transmembrane helix</keyword>
<comment type="caution">
    <text evidence="2">The sequence shown here is derived from an EMBL/GenBank/DDBJ whole genome shotgun (WGS) entry which is preliminary data.</text>
</comment>
<keyword evidence="1" id="KW-0472">Membrane</keyword>
<dbReference type="Proteomes" id="UP000019197">
    <property type="component" value="Unassembled WGS sequence"/>
</dbReference>
<reference evidence="2 3" key="1">
    <citation type="submission" date="2013-11" db="EMBL/GenBank/DDBJ databases">
        <title>Draft genome sequence and annotation of the entomopathogenic bacterium, Xenorhabdus cabanillasi strain JM26.</title>
        <authorList>
            <person name="Gualtieri M."/>
            <person name="Ogier J.C."/>
            <person name="Pages S."/>
            <person name="Givaudan A."/>
            <person name="Gaudriault S."/>
        </authorList>
    </citation>
    <scope>NUCLEOTIDE SEQUENCE [LARGE SCALE GENOMIC DNA]</scope>
    <source>
        <strain evidence="2 3">JM26</strain>
    </source>
</reference>
<dbReference type="AlphaFoldDB" id="W1J0K7"/>
<evidence type="ECO:0000256" key="1">
    <source>
        <dbReference type="SAM" id="Phobius"/>
    </source>
</evidence>
<evidence type="ECO:0000313" key="2">
    <source>
        <dbReference type="EMBL" id="CDL84259.1"/>
    </source>
</evidence>